<feature type="domain" description="TonB C-terminal" evidence="2">
    <location>
        <begin position="105"/>
        <end position="167"/>
    </location>
</feature>
<evidence type="ECO:0000313" key="3">
    <source>
        <dbReference type="EMBL" id="NRF72476.1"/>
    </source>
</evidence>
<sequence length="170" mass="18536">MVTQRPILARSLAFLLLLALSAQAVESQYSIKEEHPPLGSAIRRHAVFGSPIPINKRYEELTASEKALVNQVYENVQPGDEPPFPADGLKPIHEAMRKAQAKLLVEGDLILIVTVGPNGSPTAVKVIGSPSAEMTNFAATVLLLTRFKPAVCQGSPCQMQFPFAFNFRVR</sequence>
<dbReference type="SUPFAM" id="SSF74653">
    <property type="entry name" value="TolA/TonB C-terminal domain"/>
    <property type="match status" value="1"/>
</dbReference>
<feature type="signal peptide" evidence="1">
    <location>
        <begin position="1"/>
        <end position="24"/>
    </location>
</feature>
<accession>A0ABX2EVK1</accession>
<comment type="caution">
    <text evidence="3">The sequence shown here is derived from an EMBL/GenBank/DDBJ whole genome shotgun (WGS) entry which is preliminary data.</text>
</comment>
<evidence type="ECO:0000256" key="1">
    <source>
        <dbReference type="SAM" id="SignalP"/>
    </source>
</evidence>
<dbReference type="Proteomes" id="UP000737171">
    <property type="component" value="Unassembled WGS sequence"/>
</dbReference>
<organism evidence="3 4">
    <name type="scientific">Pseudaquabacterium terrae</name>
    <dbReference type="NCBI Taxonomy" id="2732868"/>
    <lineage>
        <taxon>Bacteria</taxon>
        <taxon>Pseudomonadati</taxon>
        <taxon>Pseudomonadota</taxon>
        <taxon>Betaproteobacteria</taxon>
        <taxon>Burkholderiales</taxon>
        <taxon>Sphaerotilaceae</taxon>
        <taxon>Pseudaquabacterium</taxon>
    </lineage>
</organism>
<gene>
    <name evidence="3" type="ORF">HLB44_36560</name>
</gene>
<proteinExistence type="predicted"/>
<evidence type="ECO:0000313" key="4">
    <source>
        <dbReference type="Proteomes" id="UP000737171"/>
    </source>
</evidence>
<dbReference type="Pfam" id="PF03544">
    <property type="entry name" value="TonB_C"/>
    <property type="match status" value="1"/>
</dbReference>
<keyword evidence="1" id="KW-0732">Signal</keyword>
<dbReference type="Gene3D" id="3.30.1150.10">
    <property type="match status" value="1"/>
</dbReference>
<dbReference type="InterPro" id="IPR037682">
    <property type="entry name" value="TonB_C"/>
</dbReference>
<dbReference type="RefSeq" id="WP_173135772.1">
    <property type="nucleotide sequence ID" value="NZ_JABRWJ010000038.1"/>
</dbReference>
<name>A0ABX2EVK1_9BURK</name>
<dbReference type="EMBL" id="JABRWJ010000038">
    <property type="protein sequence ID" value="NRF72476.1"/>
    <property type="molecule type" value="Genomic_DNA"/>
</dbReference>
<reference evidence="3 4" key="1">
    <citation type="submission" date="2020-05" db="EMBL/GenBank/DDBJ databases">
        <title>Aquincola sp. isolate from soil.</title>
        <authorList>
            <person name="Han J."/>
            <person name="Kim D.-U."/>
        </authorList>
    </citation>
    <scope>NUCLEOTIDE SEQUENCE [LARGE SCALE GENOMIC DNA]</scope>
    <source>
        <strain evidence="3 4">S2</strain>
    </source>
</reference>
<feature type="chain" id="PRO_5045185769" evidence="1">
    <location>
        <begin position="25"/>
        <end position="170"/>
    </location>
</feature>
<protein>
    <submittedName>
        <fullName evidence="3">Energy transducer TonB</fullName>
    </submittedName>
</protein>
<evidence type="ECO:0000259" key="2">
    <source>
        <dbReference type="Pfam" id="PF03544"/>
    </source>
</evidence>
<keyword evidence="4" id="KW-1185">Reference proteome</keyword>